<dbReference type="Pfam" id="PF00534">
    <property type="entry name" value="Glycos_transf_1"/>
    <property type="match status" value="1"/>
</dbReference>
<evidence type="ECO:0000256" key="1">
    <source>
        <dbReference type="ARBA" id="ARBA00022679"/>
    </source>
</evidence>
<name>A0AAE3P3G8_9BACT</name>
<organism evidence="3 4">
    <name type="scientific">Candidatus Thermodesulfobacterium syntrophicum</name>
    <dbReference type="NCBI Taxonomy" id="3060442"/>
    <lineage>
        <taxon>Bacteria</taxon>
        <taxon>Pseudomonadati</taxon>
        <taxon>Thermodesulfobacteriota</taxon>
        <taxon>Thermodesulfobacteria</taxon>
        <taxon>Thermodesulfobacteriales</taxon>
        <taxon>Thermodesulfobacteriaceae</taxon>
        <taxon>Thermodesulfobacterium</taxon>
    </lineage>
</organism>
<evidence type="ECO:0000313" key="4">
    <source>
        <dbReference type="Proteomes" id="UP001144110"/>
    </source>
</evidence>
<sequence>MNKINLLFIISGIVRFWERSPGIPNIIRGLSERGFNIDLVSFTKEADELNKIKTELLEKKFPNIKPYFIKASKKNPFSCGQVINEILKNKKIHIAIGELINLSAFLPLFLNNQVKIITHEIRMPKSYKIRIIKRALRGEFSLVKAFKLIRNVKKLSKKVDKVISNSHALNLAVISAFKIEPKKCFTIYRGIDTEFFSFKKRDSIKTIPELLFVGNIKPHKGVEDLFEALKLIDKPVKLILCGKGEPEYIEFLKSKTQNYKVPHQVSFKGYLPPSELLNYYQSCDIFVFPSHTEGMPRALLEAMSCGCPVVCSDIPPHREAVVNEINGIMVSVKSPQSLAHGILKCINNPEIIESISINARKTIEEKFSKESEINKWIEVISQVIYEV</sequence>
<dbReference type="AlphaFoldDB" id="A0AAE3P3G8"/>
<dbReference type="SUPFAM" id="SSF53756">
    <property type="entry name" value="UDP-Glycosyltransferase/glycogen phosphorylase"/>
    <property type="match status" value="1"/>
</dbReference>
<evidence type="ECO:0000313" key="3">
    <source>
        <dbReference type="EMBL" id="MDF2952995.1"/>
    </source>
</evidence>
<dbReference type="PANTHER" id="PTHR46401">
    <property type="entry name" value="GLYCOSYLTRANSFERASE WBBK-RELATED"/>
    <property type="match status" value="1"/>
</dbReference>
<protein>
    <submittedName>
        <fullName evidence="3">Glycosyltransferase involved in cell wall bisynthesis</fullName>
    </submittedName>
</protein>
<dbReference type="Proteomes" id="UP001144110">
    <property type="component" value="Unassembled WGS sequence"/>
</dbReference>
<dbReference type="InterPro" id="IPR001296">
    <property type="entry name" value="Glyco_trans_1"/>
</dbReference>
<dbReference type="Gene3D" id="3.40.50.2000">
    <property type="entry name" value="Glycogen Phosphorylase B"/>
    <property type="match status" value="2"/>
</dbReference>
<gene>
    <name evidence="3" type="ORF">OD816_000240</name>
</gene>
<comment type="caution">
    <text evidence="3">The sequence shown here is derived from an EMBL/GenBank/DDBJ whole genome shotgun (WGS) entry which is preliminary data.</text>
</comment>
<evidence type="ECO:0000259" key="2">
    <source>
        <dbReference type="Pfam" id="PF00534"/>
    </source>
</evidence>
<keyword evidence="1" id="KW-0808">Transferase</keyword>
<accession>A0AAE3P3G8</accession>
<dbReference type="GO" id="GO:0009103">
    <property type="term" value="P:lipopolysaccharide biosynthetic process"/>
    <property type="evidence" value="ECO:0007669"/>
    <property type="project" value="TreeGrafter"/>
</dbReference>
<dbReference type="CDD" id="cd03801">
    <property type="entry name" value="GT4_PimA-like"/>
    <property type="match status" value="1"/>
</dbReference>
<feature type="domain" description="Glycosyl transferase family 1" evidence="2">
    <location>
        <begin position="199"/>
        <end position="361"/>
    </location>
</feature>
<reference evidence="3" key="1">
    <citation type="submission" date="2022-11" db="EMBL/GenBank/DDBJ databases">
        <title>Candidatus Alkanophaga archaea from heated hydrothermal vent sediment oxidize petroleum alkanes.</title>
        <authorList>
            <person name="Zehnle H."/>
            <person name="Laso-Perez R."/>
            <person name="Lipp J."/>
            <person name="Teske A."/>
            <person name="Wegener G."/>
        </authorList>
    </citation>
    <scope>NUCLEOTIDE SEQUENCE</scope>
    <source>
        <strain evidence="3">MCA70</strain>
    </source>
</reference>
<proteinExistence type="predicted"/>
<dbReference type="PANTHER" id="PTHR46401:SF2">
    <property type="entry name" value="GLYCOSYLTRANSFERASE WBBK-RELATED"/>
    <property type="match status" value="1"/>
</dbReference>
<dbReference type="EMBL" id="JAPHEG010000001">
    <property type="protein sequence ID" value="MDF2952995.1"/>
    <property type="molecule type" value="Genomic_DNA"/>
</dbReference>
<dbReference type="GO" id="GO:0016757">
    <property type="term" value="F:glycosyltransferase activity"/>
    <property type="evidence" value="ECO:0007669"/>
    <property type="project" value="InterPro"/>
</dbReference>